<dbReference type="Proteomes" id="UP000004105">
    <property type="component" value="Unassembled WGS sequence"/>
</dbReference>
<keyword evidence="2" id="KW-1185">Reference proteome</keyword>
<dbReference type="HOGENOM" id="CLU_3120195_0_0_4"/>
<accession>F2BEE8</accession>
<comment type="caution">
    <text evidence="1">The sequence shown here is derived from an EMBL/GenBank/DDBJ whole genome shotgun (WGS) entry which is preliminary data.</text>
</comment>
<dbReference type="AlphaFoldDB" id="F2BEE8"/>
<reference evidence="1 2" key="1">
    <citation type="submission" date="2011-02" db="EMBL/GenBank/DDBJ databases">
        <authorList>
            <person name="Muzny D."/>
            <person name="Qin X."/>
            <person name="Deng J."/>
            <person name="Jiang H."/>
            <person name="Liu Y."/>
            <person name="Qu J."/>
            <person name="Song X.-Z."/>
            <person name="Zhang L."/>
            <person name="Thornton R."/>
            <person name="Coyle M."/>
            <person name="Francisco L."/>
            <person name="Jackson L."/>
            <person name="Javaid M."/>
            <person name="Korchina V."/>
            <person name="Kovar C."/>
            <person name="Mata R."/>
            <person name="Mathew T."/>
            <person name="Ngo R."/>
            <person name="Nguyen L."/>
            <person name="Nguyen N."/>
            <person name="Okwuonu G."/>
            <person name="Ongeri F."/>
            <person name="Pham C."/>
            <person name="Simmons D."/>
            <person name="Wilczek-Boney K."/>
            <person name="Hale W."/>
            <person name="Jakkamsetti A."/>
            <person name="Pham P."/>
            <person name="Ruth R."/>
            <person name="San Lucas F."/>
            <person name="Warren J."/>
            <person name="Zhang J."/>
            <person name="Zhao Z."/>
            <person name="Zhou C."/>
            <person name="Zhu D."/>
            <person name="Lee S."/>
            <person name="Bess C."/>
            <person name="Blankenburg K."/>
            <person name="Forbes L."/>
            <person name="Fu Q."/>
            <person name="Gubbala S."/>
            <person name="Hirani K."/>
            <person name="Jayaseelan J.C."/>
            <person name="Lara F."/>
            <person name="Munidasa M."/>
            <person name="Palculict T."/>
            <person name="Patil S."/>
            <person name="Pu L.-L."/>
            <person name="Saada N."/>
            <person name="Tang L."/>
            <person name="Weissenberger G."/>
            <person name="Zhu Y."/>
            <person name="Hemphill L."/>
            <person name="Shang Y."/>
            <person name="Youmans B."/>
            <person name="Ayvaz T."/>
            <person name="Ross M."/>
            <person name="Santibanez J."/>
            <person name="Aqrawi P."/>
            <person name="Gross S."/>
            <person name="Joshi V."/>
            <person name="Fowler G."/>
            <person name="Nazareth L."/>
            <person name="Reid J."/>
            <person name="Worley K."/>
            <person name="Petrosino J."/>
            <person name="Highlander S."/>
            <person name="Gibbs R."/>
        </authorList>
    </citation>
    <scope>NUCLEOTIDE SEQUENCE [LARGE SCALE GENOMIC DNA]</scope>
    <source>
        <strain evidence="1 2">ATCC BAA-1200</strain>
    </source>
</reference>
<protein>
    <submittedName>
        <fullName evidence="1">Uncharacterized protein</fullName>
    </submittedName>
</protein>
<evidence type="ECO:0000313" key="1">
    <source>
        <dbReference type="EMBL" id="EGF10229.1"/>
    </source>
</evidence>
<sequence length="50" mass="5633">MPAFAGMTFLKTQLRRGQNRILAAPKPLFQTASPLPRRRAAGWATRRNPL</sequence>
<dbReference type="EMBL" id="AFAY01000044">
    <property type="protein sequence ID" value="EGF10229.1"/>
    <property type="molecule type" value="Genomic_DNA"/>
</dbReference>
<evidence type="ECO:0000313" key="2">
    <source>
        <dbReference type="Proteomes" id="UP000004105"/>
    </source>
</evidence>
<name>F2BEE8_9NEIS</name>
<proteinExistence type="predicted"/>
<gene>
    <name evidence="1" type="ORF">HMPREF9123_2104</name>
</gene>
<organism evidence="1 2">
    <name type="scientific">Neisseria bacilliformis ATCC BAA-1200</name>
    <dbReference type="NCBI Taxonomy" id="888742"/>
    <lineage>
        <taxon>Bacteria</taxon>
        <taxon>Pseudomonadati</taxon>
        <taxon>Pseudomonadota</taxon>
        <taxon>Betaproteobacteria</taxon>
        <taxon>Neisseriales</taxon>
        <taxon>Neisseriaceae</taxon>
        <taxon>Neisseria</taxon>
    </lineage>
</organism>